<name>A0A9X2YME3_9MYCO</name>
<organism evidence="1 2">
    <name type="scientific">[Mycobacterium] manitobense</name>
    <dbReference type="NCBI Taxonomy" id="190147"/>
    <lineage>
        <taxon>Bacteria</taxon>
        <taxon>Bacillati</taxon>
        <taxon>Actinomycetota</taxon>
        <taxon>Actinomycetes</taxon>
        <taxon>Mycobacteriales</taxon>
        <taxon>Mycobacteriaceae</taxon>
        <taxon>Mycolicibacterium</taxon>
    </lineage>
</organism>
<dbReference type="RefSeq" id="WP_264012999.1">
    <property type="nucleotide sequence ID" value="NZ_JACKSJ010000098.1"/>
</dbReference>
<dbReference type="Proteomes" id="UP001140293">
    <property type="component" value="Unassembled WGS sequence"/>
</dbReference>
<gene>
    <name evidence="1" type="ORF">H7I41_12895</name>
</gene>
<dbReference type="AlphaFoldDB" id="A0A9X2YME3"/>
<accession>A0A9X2YME3</accession>
<evidence type="ECO:0000313" key="2">
    <source>
        <dbReference type="Proteomes" id="UP001140293"/>
    </source>
</evidence>
<sequence>MCVVQFAEFSRGHAPLRAPTKVVSTLLIRAPREGLRLASDWKSCSKKSDFFANYVGQILRALFHYLARFVEAQRPE</sequence>
<comment type="caution">
    <text evidence="1">The sequence shown here is derived from an EMBL/GenBank/DDBJ whole genome shotgun (WGS) entry which is preliminary data.</text>
</comment>
<protein>
    <submittedName>
        <fullName evidence="1">Uncharacterized protein</fullName>
    </submittedName>
</protein>
<proteinExistence type="predicted"/>
<keyword evidence="2" id="KW-1185">Reference proteome</keyword>
<dbReference type="EMBL" id="JACKSJ010000098">
    <property type="protein sequence ID" value="MCV7170810.1"/>
    <property type="molecule type" value="Genomic_DNA"/>
</dbReference>
<reference evidence="1" key="1">
    <citation type="submission" date="2020-07" db="EMBL/GenBank/DDBJ databases">
        <authorList>
            <person name="Pettersson B.M.F."/>
            <person name="Behra P.R.K."/>
            <person name="Ramesh M."/>
            <person name="Das S."/>
            <person name="Dasgupta S."/>
            <person name="Kirsebom L.A."/>
        </authorList>
    </citation>
    <scope>NUCLEOTIDE SEQUENCE</scope>
    <source>
        <strain evidence="1">DSM 44615</strain>
    </source>
</reference>
<reference evidence="1" key="2">
    <citation type="journal article" date="2022" name="BMC Genomics">
        <title>Comparative genome analysis of mycobacteria focusing on tRNA and non-coding RNA.</title>
        <authorList>
            <person name="Behra P.R.K."/>
            <person name="Pettersson B.M.F."/>
            <person name="Ramesh M."/>
            <person name="Das S."/>
            <person name="Dasgupta S."/>
            <person name="Kirsebom L.A."/>
        </authorList>
    </citation>
    <scope>NUCLEOTIDE SEQUENCE</scope>
    <source>
        <strain evidence="1">DSM 44615</strain>
    </source>
</reference>
<evidence type="ECO:0000313" key="1">
    <source>
        <dbReference type="EMBL" id="MCV7170810.1"/>
    </source>
</evidence>